<dbReference type="Pfam" id="PF00881">
    <property type="entry name" value="Nitroreductase"/>
    <property type="match status" value="1"/>
</dbReference>
<evidence type="ECO:0000256" key="1">
    <source>
        <dbReference type="ARBA" id="ARBA00022630"/>
    </source>
</evidence>
<dbReference type="OrthoDB" id="9802510at2"/>
<evidence type="ECO:0000313" key="5">
    <source>
        <dbReference type="EMBL" id="PLW78181.1"/>
    </source>
</evidence>
<dbReference type="Gene3D" id="3.40.109.10">
    <property type="entry name" value="NADH Oxidase"/>
    <property type="match status" value="1"/>
</dbReference>
<protein>
    <submittedName>
        <fullName evidence="5">Nitroreductase family protein</fullName>
    </submittedName>
</protein>
<sequence length="244" mass="27323">MQLIKFSFTIGKLCLCAAEEKTLVSQEITVPLTFSTLPEEEMQLRADAFFELMRKRRTVRDFSDQPVPREIIETCVAAAGRAPSGANQQPWTFACISNPVIKRQIRLAAEEEERSFYNGRAGEEWLDALAHLGTDADKPFLEKAPWLIAIFGQRWGINEDGSRKKHYYVPESVNIATGFLIAALHQAGLATLTHTPAPMSFLTQICGRPDNEKPYILLVVGYPKDGATVPDIEKKSLDEISVWL</sequence>
<comment type="caution">
    <text evidence="5">The sequence shown here is derived from an EMBL/GenBank/DDBJ whole genome shotgun (WGS) entry which is preliminary data.</text>
</comment>
<dbReference type="SUPFAM" id="SSF55469">
    <property type="entry name" value="FMN-dependent nitroreductase-like"/>
    <property type="match status" value="1"/>
</dbReference>
<organism evidence="5 6">
    <name type="scientific">Cohaesibacter celericrescens</name>
    <dbReference type="NCBI Taxonomy" id="2067669"/>
    <lineage>
        <taxon>Bacteria</taxon>
        <taxon>Pseudomonadati</taxon>
        <taxon>Pseudomonadota</taxon>
        <taxon>Alphaproteobacteria</taxon>
        <taxon>Hyphomicrobiales</taxon>
        <taxon>Cohaesibacteraceae</taxon>
    </lineage>
</organism>
<dbReference type="PANTHER" id="PTHR23026:SF90">
    <property type="entry name" value="IODOTYROSINE DEIODINASE 1"/>
    <property type="match status" value="1"/>
</dbReference>
<evidence type="ECO:0000256" key="2">
    <source>
        <dbReference type="ARBA" id="ARBA00022643"/>
    </source>
</evidence>
<reference evidence="5 6" key="1">
    <citation type="submission" date="2018-01" db="EMBL/GenBank/DDBJ databases">
        <title>The draft genome sequence of Cohaesibacter sp. H1304.</title>
        <authorList>
            <person name="Wang N.-N."/>
            <person name="Du Z.-J."/>
        </authorList>
    </citation>
    <scope>NUCLEOTIDE SEQUENCE [LARGE SCALE GENOMIC DNA]</scope>
    <source>
        <strain evidence="5 6">H1304</strain>
    </source>
</reference>
<keyword evidence="6" id="KW-1185">Reference proteome</keyword>
<dbReference type="Proteomes" id="UP000234881">
    <property type="component" value="Unassembled WGS sequence"/>
</dbReference>
<evidence type="ECO:0000313" key="6">
    <source>
        <dbReference type="Proteomes" id="UP000234881"/>
    </source>
</evidence>
<name>A0A2N5XUJ4_9HYPH</name>
<dbReference type="EMBL" id="PKUQ01000010">
    <property type="protein sequence ID" value="PLW78181.1"/>
    <property type="molecule type" value="Genomic_DNA"/>
</dbReference>
<accession>A0A2N5XUJ4</accession>
<dbReference type="InterPro" id="IPR029479">
    <property type="entry name" value="Nitroreductase"/>
</dbReference>
<evidence type="ECO:0000256" key="3">
    <source>
        <dbReference type="ARBA" id="ARBA00023002"/>
    </source>
</evidence>
<evidence type="ECO:0000259" key="4">
    <source>
        <dbReference type="Pfam" id="PF00881"/>
    </source>
</evidence>
<proteinExistence type="predicted"/>
<keyword evidence="2" id="KW-0288">FMN</keyword>
<dbReference type="CDD" id="cd02144">
    <property type="entry name" value="iodotyrosine_dehalogenase"/>
    <property type="match status" value="1"/>
</dbReference>
<dbReference type="PANTHER" id="PTHR23026">
    <property type="entry name" value="NADPH NITROREDUCTASE"/>
    <property type="match status" value="1"/>
</dbReference>
<keyword evidence="1" id="KW-0285">Flavoprotein</keyword>
<dbReference type="AlphaFoldDB" id="A0A2N5XUJ4"/>
<gene>
    <name evidence="5" type="ORF">C0081_05935</name>
</gene>
<keyword evidence="3" id="KW-0560">Oxidoreductase</keyword>
<dbReference type="InterPro" id="IPR050627">
    <property type="entry name" value="Nitroreductase/BluB"/>
</dbReference>
<dbReference type="GO" id="GO:0016491">
    <property type="term" value="F:oxidoreductase activity"/>
    <property type="evidence" value="ECO:0007669"/>
    <property type="project" value="UniProtKB-KW"/>
</dbReference>
<dbReference type="InterPro" id="IPR000415">
    <property type="entry name" value="Nitroreductase-like"/>
</dbReference>
<feature type="domain" description="Nitroreductase" evidence="4">
    <location>
        <begin position="54"/>
        <end position="222"/>
    </location>
</feature>